<gene>
    <name evidence="2" type="ORF">COY09_01870</name>
</gene>
<dbReference type="EMBL" id="PFOI01000031">
    <property type="protein sequence ID" value="PIZ70925.1"/>
    <property type="molecule type" value="Genomic_DNA"/>
</dbReference>
<comment type="caution">
    <text evidence="2">The sequence shown here is derived from an EMBL/GenBank/DDBJ whole genome shotgun (WGS) entry which is preliminary data.</text>
</comment>
<evidence type="ECO:0000313" key="3">
    <source>
        <dbReference type="Proteomes" id="UP000231071"/>
    </source>
</evidence>
<proteinExistence type="predicted"/>
<sequence length="92" mass="10544">MITIIGVRRRFQWHKISDIFFALLAFFISCLLAYQLQFLWATEFFMKAGAITNNDMVIKAGYVGAGHPYAVTIDRETGQQTRHFVLRDDGAL</sequence>
<keyword evidence="1" id="KW-1133">Transmembrane helix</keyword>
<evidence type="ECO:0000256" key="1">
    <source>
        <dbReference type="SAM" id="Phobius"/>
    </source>
</evidence>
<name>A0A2M7UI57_9BACT</name>
<accession>A0A2M7UI57</accession>
<reference evidence="3" key="1">
    <citation type="submission" date="2017-09" db="EMBL/GenBank/DDBJ databases">
        <title>Depth-based differentiation of microbial function through sediment-hosted aquifers and enrichment of novel symbionts in the deep terrestrial subsurface.</title>
        <authorList>
            <person name="Probst A.J."/>
            <person name="Ladd B."/>
            <person name="Jarett J.K."/>
            <person name="Geller-Mcgrath D.E."/>
            <person name="Sieber C.M.K."/>
            <person name="Emerson J.B."/>
            <person name="Anantharaman K."/>
            <person name="Thomas B.C."/>
            <person name="Malmstrom R."/>
            <person name="Stieglmeier M."/>
            <person name="Klingl A."/>
            <person name="Woyke T."/>
            <person name="Ryan C.M."/>
            <person name="Banfield J.F."/>
        </authorList>
    </citation>
    <scope>NUCLEOTIDE SEQUENCE [LARGE SCALE GENOMIC DNA]</scope>
</reference>
<evidence type="ECO:0000313" key="2">
    <source>
        <dbReference type="EMBL" id="PIZ70925.1"/>
    </source>
</evidence>
<protein>
    <submittedName>
        <fullName evidence="2">Uncharacterized protein</fullName>
    </submittedName>
</protein>
<keyword evidence="1" id="KW-0472">Membrane</keyword>
<feature type="transmembrane region" description="Helical" evidence="1">
    <location>
        <begin position="20"/>
        <end position="40"/>
    </location>
</feature>
<keyword evidence="1" id="KW-0812">Transmembrane</keyword>
<dbReference type="AlphaFoldDB" id="A0A2M7UI57"/>
<dbReference type="Proteomes" id="UP000231071">
    <property type="component" value="Unassembled WGS sequence"/>
</dbReference>
<organism evidence="2 3">
    <name type="scientific">Candidatus Portnoybacteria bacterium CG_4_10_14_0_2_um_filter_39_11</name>
    <dbReference type="NCBI Taxonomy" id="1974797"/>
    <lineage>
        <taxon>Bacteria</taxon>
        <taxon>Candidatus Portnoyibacteriota</taxon>
    </lineage>
</organism>